<reference evidence="1 2" key="1">
    <citation type="journal article" date="2008" name="J. Bacteriol.">
        <title>The genome of Heliobacterium modesticaldum, a phototrophic representative of the Firmicutes containing the simplest photosynthetic apparatus.</title>
        <authorList>
            <person name="Sattley W.M."/>
            <person name="Madigan M.T."/>
            <person name="Swingley W.D."/>
            <person name="Cheung P.C."/>
            <person name="Clocksin K.M."/>
            <person name="Conrad A.L."/>
            <person name="Dejesa L.C."/>
            <person name="Honchak B.M."/>
            <person name="Jung D.O."/>
            <person name="Karbach L.E."/>
            <person name="Kurdoglu A."/>
            <person name="Lahiri S."/>
            <person name="Mastrian S.D."/>
            <person name="Page L.E."/>
            <person name="Taylor H.L."/>
            <person name="Wang Z.T."/>
            <person name="Raymond J."/>
            <person name="Chen M."/>
            <person name="Blankenship R.E."/>
            <person name="Touchman J.W."/>
        </authorList>
    </citation>
    <scope>NUCLEOTIDE SEQUENCE [LARGE SCALE GENOMIC DNA]</scope>
    <source>
        <strain evidence="2">ATCC 51547 / Ice1</strain>
    </source>
</reference>
<organism evidence="1 2">
    <name type="scientific">Heliobacterium modesticaldum (strain ATCC 51547 / Ice1)</name>
    <dbReference type="NCBI Taxonomy" id="498761"/>
    <lineage>
        <taxon>Bacteria</taxon>
        <taxon>Bacillati</taxon>
        <taxon>Bacillota</taxon>
        <taxon>Clostridia</taxon>
        <taxon>Eubacteriales</taxon>
        <taxon>Heliobacteriaceae</taxon>
        <taxon>Heliomicrobium</taxon>
    </lineage>
</organism>
<accession>B0TCG1</accession>
<evidence type="ECO:0000313" key="2">
    <source>
        <dbReference type="Proteomes" id="UP000008550"/>
    </source>
</evidence>
<dbReference type="Proteomes" id="UP000008550">
    <property type="component" value="Chromosome"/>
</dbReference>
<sequence length="72" mass="7531">MGWFSSKKKTVGACASVPYIDACPGCGLDVRAWQQGQGDRKLLQSDRCPRCNTLLRPAMGCGGCGGCGSCSE</sequence>
<dbReference type="HOGENOM" id="CLU_2716872_0_0_9"/>
<gene>
    <name evidence="1" type="ORF">HM1_2820</name>
</gene>
<dbReference type="KEGG" id="hmo:HM1_2820"/>
<protein>
    <submittedName>
        <fullName evidence="1">Uncharacterized protein</fullName>
    </submittedName>
</protein>
<dbReference type="AlphaFoldDB" id="B0TCG1"/>
<evidence type="ECO:0000313" key="1">
    <source>
        <dbReference type="EMBL" id="ABZ85349.1"/>
    </source>
</evidence>
<dbReference type="EMBL" id="CP000930">
    <property type="protein sequence ID" value="ABZ85349.1"/>
    <property type="molecule type" value="Genomic_DNA"/>
</dbReference>
<name>B0TCG1_HELMI</name>
<dbReference type="STRING" id="498761.HM1_2820"/>
<proteinExistence type="predicted"/>
<keyword evidence="2" id="KW-1185">Reference proteome</keyword>